<keyword evidence="3" id="KW-0418">Kinase</keyword>
<accession>A0A0F8A634</accession>
<dbReference type="GO" id="GO:0005524">
    <property type="term" value="F:ATP binding"/>
    <property type="evidence" value="ECO:0007669"/>
    <property type="project" value="UniProtKB-KW"/>
</dbReference>
<evidence type="ECO:0000313" key="7">
    <source>
        <dbReference type="EMBL" id="KJZ76384.1"/>
    </source>
</evidence>
<dbReference type="InterPro" id="IPR051681">
    <property type="entry name" value="Ser/Thr_Kinases-Pseudokinases"/>
</dbReference>
<dbReference type="Gene3D" id="1.10.510.10">
    <property type="entry name" value="Transferase(Phosphotransferase) domain 1"/>
    <property type="match status" value="1"/>
</dbReference>
<dbReference type="OrthoDB" id="1668230at2759"/>
<dbReference type="CDD" id="cd00180">
    <property type="entry name" value="PKc"/>
    <property type="match status" value="1"/>
</dbReference>
<evidence type="ECO:0000313" key="8">
    <source>
        <dbReference type="Proteomes" id="UP000054481"/>
    </source>
</evidence>
<name>A0A0F8A634_9HYPO</name>
<evidence type="ECO:0000256" key="4">
    <source>
        <dbReference type="ARBA" id="ARBA00022840"/>
    </source>
</evidence>
<dbReference type="PROSITE" id="PS50011">
    <property type="entry name" value="PROTEIN_KINASE_DOM"/>
    <property type="match status" value="1"/>
</dbReference>
<dbReference type="InterPro" id="IPR011009">
    <property type="entry name" value="Kinase-like_dom_sf"/>
</dbReference>
<feature type="transmembrane region" description="Helical" evidence="5">
    <location>
        <begin position="270"/>
        <end position="288"/>
    </location>
</feature>
<evidence type="ECO:0000256" key="1">
    <source>
        <dbReference type="ARBA" id="ARBA00022679"/>
    </source>
</evidence>
<proteinExistence type="predicted"/>
<dbReference type="PANTHER" id="PTHR44329">
    <property type="entry name" value="SERINE/THREONINE-PROTEIN KINASE TNNI3K-RELATED"/>
    <property type="match status" value="1"/>
</dbReference>
<evidence type="ECO:0000256" key="5">
    <source>
        <dbReference type="SAM" id="Phobius"/>
    </source>
</evidence>
<keyword evidence="8" id="KW-1185">Reference proteome</keyword>
<dbReference type="PANTHER" id="PTHR44329:SF288">
    <property type="entry name" value="MITOGEN-ACTIVATED PROTEIN KINASE KINASE KINASE 20"/>
    <property type="match status" value="1"/>
</dbReference>
<protein>
    <recommendedName>
        <fullName evidence="6">Protein kinase domain-containing protein</fullName>
    </recommendedName>
</protein>
<dbReference type="SUPFAM" id="SSF56112">
    <property type="entry name" value="Protein kinase-like (PK-like)"/>
    <property type="match status" value="1"/>
</dbReference>
<keyword evidence="1" id="KW-0808">Transferase</keyword>
<gene>
    <name evidence="7" type="ORF">HIM_04113</name>
</gene>
<organism evidence="7 8">
    <name type="scientific">Hirsutella minnesotensis 3608</name>
    <dbReference type="NCBI Taxonomy" id="1043627"/>
    <lineage>
        <taxon>Eukaryota</taxon>
        <taxon>Fungi</taxon>
        <taxon>Dikarya</taxon>
        <taxon>Ascomycota</taxon>
        <taxon>Pezizomycotina</taxon>
        <taxon>Sordariomycetes</taxon>
        <taxon>Hypocreomycetidae</taxon>
        <taxon>Hypocreales</taxon>
        <taxon>Ophiocordycipitaceae</taxon>
        <taxon>Hirsutella</taxon>
    </lineage>
</organism>
<keyword evidence="5" id="KW-0472">Membrane</keyword>
<keyword evidence="5" id="KW-0812">Transmembrane</keyword>
<dbReference type="GO" id="GO:0004674">
    <property type="term" value="F:protein serine/threonine kinase activity"/>
    <property type="evidence" value="ECO:0007669"/>
    <property type="project" value="TreeGrafter"/>
</dbReference>
<sequence>MTKDNIMGTSVSHNLDISQIDGIGKGSFAQVGRIKQSEYVIKVASNDAHEHFDREKVVYERLQHHPNILHFHGEVCVTSSERTLRGLLLEYHPLGTLDKFISQSDLNLRRLEWQKQAIEAVRYVHSRGVIHGDLGCHNFLVKSDGQLALADFGGSRIDGLNCLEFSLARYTRPDTDNDGLEPTEKDDIFALGTILYEISTNQLLYQDLDDAQVRTRFLERQHPSFVGVSEALKLVIIRCWMGYYDSVDELVRDLDEFEAPSSCWPSARSLVALGLFSATVATIFAISIRRYSLYRLR</sequence>
<evidence type="ECO:0000259" key="6">
    <source>
        <dbReference type="PROSITE" id="PS50011"/>
    </source>
</evidence>
<keyword evidence="2" id="KW-0547">Nucleotide-binding</keyword>
<dbReference type="Proteomes" id="UP000054481">
    <property type="component" value="Unassembled WGS sequence"/>
</dbReference>
<dbReference type="Pfam" id="PF00069">
    <property type="entry name" value="Pkinase"/>
    <property type="match status" value="1"/>
</dbReference>
<evidence type="ECO:0000256" key="3">
    <source>
        <dbReference type="ARBA" id="ARBA00022777"/>
    </source>
</evidence>
<evidence type="ECO:0000256" key="2">
    <source>
        <dbReference type="ARBA" id="ARBA00022741"/>
    </source>
</evidence>
<dbReference type="EMBL" id="KQ030511">
    <property type="protein sequence ID" value="KJZ76384.1"/>
    <property type="molecule type" value="Genomic_DNA"/>
</dbReference>
<keyword evidence="4" id="KW-0067">ATP-binding</keyword>
<dbReference type="AlphaFoldDB" id="A0A0F8A634"/>
<dbReference type="InterPro" id="IPR000719">
    <property type="entry name" value="Prot_kinase_dom"/>
</dbReference>
<keyword evidence="5" id="KW-1133">Transmembrane helix</keyword>
<feature type="domain" description="Protein kinase" evidence="6">
    <location>
        <begin position="17"/>
        <end position="297"/>
    </location>
</feature>
<reference evidence="7 8" key="1">
    <citation type="journal article" date="2014" name="Genome Biol. Evol.">
        <title>Comparative genomics and transcriptomics analyses reveal divergent lifestyle features of nematode endoparasitic fungus Hirsutella minnesotensis.</title>
        <authorList>
            <person name="Lai Y."/>
            <person name="Liu K."/>
            <person name="Zhang X."/>
            <person name="Zhang X."/>
            <person name="Li K."/>
            <person name="Wang N."/>
            <person name="Shu C."/>
            <person name="Wu Y."/>
            <person name="Wang C."/>
            <person name="Bushley K.E."/>
            <person name="Xiang M."/>
            <person name="Liu X."/>
        </authorList>
    </citation>
    <scope>NUCLEOTIDE SEQUENCE [LARGE SCALE GENOMIC DNA]</scope>
    <source>
        <strain evidence="7 8">3608</strain>
    </source>
</reference>